<keyword evidence="2" id="KW-0539">Nucleus</keyword>
<feature type="compositionally biased region" description="Polar residues" evidence="3">
    <location>
        <begin position="265"/>
        <end position="282"/>
    </location>
</feature>
<proteinExistence type="predicted"/>
<feature type="compositionally biased region" description="Basic residues" evidence="3">
    <location>
        <begin position="283"/>
        <end position="295"/>
    </location>
</feature>
<gene>
    <name evidence="6" type="primary">LOC103524470</name>
</gene>
<evidence type="ECO:0000256" key="3">
    <source>
        <dbReference type="SAM" id="MobiDB-lite"/>
    </source>
</evidence>
<dbReference type="SMART" id="SM00225">
    <property type="entry name" value="BTB"/>
    <property type="match status" value="1"/>
</dbReference>
<dbReference type="KEGG" id="dci:103524470"/>
<sequence length="396" mass="43479">MATPTQQFCLRWNNHQPNFIAVFSSLLRSETMCDVTLATEGKHILAHKIVLSACSSYFQMLFSINPCKHPIVILKDVQFKDLKTLIDFIYFGEVNVSQEHLPSLLKTAETLQIKGLTEMPEKQITLNSIPSNASTPGPGVAGGGGGVDKVESPLGSPSSYKRKRMRKTSAESIATIEEQESTINQRDIQQHVHSMVNVKPEPHTHELQRQPTPQMEDKSPRSASMSSAEAGPSSGNKSDLLLPVKTIILTTNQSKSLDSGLGESCPSSAATSLEIPSTSLGSKQRRFLMRQHRVKKELEEEREGGEGERERMTRIIERTGSEPAPSTERLLSVSQVSYLTKQHSHPLTVSSSSSAPRSPSFHITSPSESSSRPLKVEEFRRASSTPQVRGSNLGPV</sequence>
<name>A0A3Q0IMX8_DIACI</name>
<feature type="compositionally biased region" description="Polar residues" evidence="3">
    <location>
        <begin position="332"/>
        <end position="341"/>
    </location>
</feature>
<dbReference type="PANTHER" id="PTHR23110:SF81">
    <property type="entry name" value="BTB-PROTEIN-VII, ISOFORM F-RELATED"/>
    <property type="match status" value="1"/>
</dbReference>
<dbReference type="RefSeq" id="XP_026675670.1">
    <property type="nucleotide sequence ID" value="XM_026819869.1"/>
</dbReference>
<dbReference type="Pfam" id="PF00651">
    <property type="entry name" value="BTB"/>
    <property type="match status" value="1"/>
</dbReference>
<dbReference type="InterPro" id="IPR011333">
    <property type="entry name" value="SKP1/BTB/POZ_sf"/>
</dbReference>
<dbReference type="GeneID" id="103524470"/>
<reference evidence="6" key="1">
    <citation type="submission" date="2025-08" db="UniProtKB">
        <authorList>
            <consortium name="RefSeq"/>
        </authorList>
    </citation>
    <scope>IDENTIFICATION</scope>
</reference>
<keyword evidence="5" id="KW-1185">Reference proteome</keyword>
<feature type="compositionally biased region" description="Low complexity" evidence="3">
    <location>
        <begin position="345"/>
        <end position="362"/>
    </location>
</feature>
<evidence type="ECO:0000259" key="4">
    <source>
        <dbReference type="PROSITE" id="PS50097"/>
    </source>
</evidence>
<evidence type="ECO:0000256" key="2">
    <source>
        <dbReference type="ARBA" id="ARBA00023242"/>
    </source>
</evidence>
<feature type="region of interest" description="Disordered" evidence="3">
    <location>
        <begin position="256"/>
        <end position="396"/>
    </location>
</feature>
<organism evidence="5 6">
    <name type="scientific">Diaphorina citri</name>
    <name type="common">Asian citrus psyllid</name>
    <dbReference type="NCBI Taxonomy" id="121845"/>
    <lineage>
        <taxon>Eukaryota</taxon>
        <taxon>Metazoa</taxon>
        <taxon>Ecdysozoa</taxon>
        <taxon>Arthropoda</taxon>
        <taxon>Hexapoda</taxon>
        <taxon>Insecta</taxon>
        <taxon>Pterygota</taxon>
        <taxon>Neoptera</taxon>
        <taxon>Paraneoptera</taxon>
        <taxon>Hemiptera</taxon>
        <taxon>Sternorrhyncha</taxon>
        <taxon>Psylloidea</taxon>
        <taxon>Psyllidae</taxon>
        <taxon>Diaphorininae</taxon>
        <taxon>Diaphorina</taxon>
    </lineage>
</organism>
<feature type="domain" description="BTB" evidence="4">
    <location>
        <begin position="33"/>
        <end position="98"/>
    </location>
</feature>
<dbReference type="PaxDb" id="121845-A0A3Q0IMX8"/>
<evidence type="ECO:0000256" key="1">
    <source>
        <dbReference type="ARBA" id="ARBA00004123"/>
    </source>
</evidence>
<dbReference type="Proteomes" id="UP000079169">
    <property type="component" value="Unplaced"/>
</dbReference>
<comment type="subcellular location">
    <subcellularLocation>
        <location evidence="1">Nucleus</location>
    </subcellularLocation>
</comment>
<accession>A0A3Q0IMX8</accession>
<dbReference type="GO" id="GO:0006357">
    <property type="term" value="P:regulation of transcription by RNA polymerase II"/>
    <property type="evidence" value="ECO:0007669"/>
    <property type="project" value="TreeGrafter"/>
</dbReference>
<protein>
    <submittedName>
        <fullName evidence="6">Longitudinals lacking protein, isoforms H/M/V-like</fullName>
    </submittedName>
</protein>
<dbReference type="SUPFAM" id="SSF54695">
    <property type="entry name" value="POZ domain"/>
    <property type="match status" value="1"/>
</dbReference>
<dbReference type="PROSITE" id="PS50097">
    <property type="entry name" value="BTB"/>
    <property type="match status" value="1"/>
</dbReference>
<dbReference type="CDD" id="cd18315">
    <property type="entry name" value="BTB_POZ_BAB-like"/>
    <property type="match status" value="1"/>
</dbReference>
<feature type="compositionally biased region" description="Polar residues" evidence="3">
    <location>
        <begin position="221"/>
        <end position="237"/>
    </location>
</feature>
<dbReference type="GO" id="GO:0005634">
    <property type="term" value="C:nucleus"/>
    <property type="evidence" value="ECO:0007669"/>
    <property type="project" value="UniProtKB-SubCell"/>
</dbReference>
<dbReference type="PANTHER" id="PTHR23110">
    <property type="entry name" value="BTB DOMAIN TRANSCRIPTION FACTOR"/>
    <property type="match status" value="1"/>
</dbReference>
<evidence type="ECO:0000313" key="5">
    <source>
        <dbReference type="Proteomes" id="UP000079169"/>
    </source>
</evidence>
<feature type="region of interest" description="Disordered" evidence="3">
    <location>
        <begin position="200"/>
        <end position="239"/>
    </location>
</feature>
<dbReference type="InterPro" id="IPR051095">
    <property type="entry name" value="Dros_DevTransReg"/>
</dbReference>
<dbReference type="STRING" id="121845.A0A3Q0IMX8"/>
<feature type="compositionally biased region" description="Polar residues" evidence="3">
    <location>
        <begin position="363"/>
        <end position="372"/>
    </location>
</feature>
<dbReference type="AlphaFoldDB" id="A0A3Q0IMX8"/>
<evidence type="ECO:0000313" key="6">
    <source>
        <dbReference type="RefSeq" id="XP_026675670.1"/>
    </source>
</evidence>
<feature type="region of interest" description="Disordered" evidence="3">
    <location>
        <begin position="127"/>
        <end position="167"/>
    </location>
</feature>
<feature type="compositionally biased region" description="Basic and acidic residues" evidence="3">
    <location>
        <begin position="296"/>
        <end position="320"/>
    </location>
</feature>
<dbReference type="InterPro" id="IPR000210">
    <property type="entry name" value="BTB/POZ_dom"/>
</dbReference>
<dbReference type="Gene3D" id="3.30.710.10">
    <property type="entry name" value="Potassium Channel Kv1.1, Chain A"/>
    <property type="match status" value="1"/>
</dbReference>